<keyword evidence="3" id="KW-1185">Reference proteome</keyword>
<name>A0AAV5VUS4_9BILA</name>
<gene>
    <name evidence="2" type="ORF">PFISCL1PPCAC_13421</name>
</gene>
<proteinExistence type="predicted"/>
<feature type="non-terminal residue" evidence="2">
    <location>
        <position position="1"/>
    </location>
</feature>
<evidence type="ECO:0000256" key="1">
    <source>
        <dbReference type="SAM" id="MobiDB-lite"/>
    </source>
</evidence>
<comment type="caution">
    <text evidence="2">The sequence shown here is derived from an EMBL/GenBank/DDBJ whole genome shotgun (WGS) entry which is preliminary data.</text>
</comment>
<reference evidence="2" key="1">
    <citation type="submission" date="2023-10" db="EMBL/GenBank/DDBJ databases">
        <title>Genome assembly of Pristionchus species.</title>
        <authorList>
            <person name="Yoshida K."/>
            <person name="Sommer R.J."/>
        </authorList>
    </citation>
    <scope>NUCLEOTIDE SEQUENCE</scope>
    <source>
        <strain evidence="2">RS5133</strain>
    </source>
</reference>
<evidence type="ECO:0000313" key="2">
    <source>
        <dbReference type="EMBL" id="GMT22124.1"/>
    </source>
</evidence>
<feature type="region of interest" description="Disordered" evidence="1">
    <location>
        <begin position="38"/>
        <end position="73"/>
    </location>
</feature>
<feature type="compositionally biased region" description="Polar residues" evidence="1">
    <location>
        <begin position="58"/>
        <end position="73"/>
    </location>
</feature>
<dbReference type="AlphaFoldDB" id="A0AAV5VUS4"/>
<dbReference type="Proteomes" id="UP001432322">
    <property type="component" value="Unassembled WGS sequence"/>
</dbReference>
<feature type="compositionally biased region" description="Basic and acidic residues" evidence="1">
    <location>
        <begin position="46"/>
        <end position="57"/>
    </location>
</feature>
<evidence type="ECO:0000313" key="3">
    <source>
        <dbReference type="Proteomes" id="UP001432322"/>
    </source>
</evidence>
<accession>A0AAV5VUS4</accession>
<dbReference type="EMBL" id="BTSY01000004">
    <property type="protein sequence ID" value="GMT22124.1"/>
    <property type="molecule type" value="Genomic_DNA"/>
</dbReference>
<protein>
    <submittedName>
        <fullName evidence="2">Uncharacterized protein</fullName>
    </submittedName>
</protein>
<sequence>ILRVLVDAISISDAHRVLGSRHNHGTVRLTSDLRWAKDSSSIDSSEQQRRQYRERIHTSNLRHSNGRPTRTSN</sequence>
<organism evidence="2 3">
    <name type="scientific">Pristionchus fissidentatus</name>
    <dbReference type="NCBI Taxonomy" id="1538716"/>
    <lineage>
        <taxon>Eukaryota</taxon>
        <taxon>Metazoa</taxon>
        <taxon>Ecdysozoa</taxon>
        <taxon>Nematoda</taxon>
        <taxon>Chromadorea</taxon>
        <taxon>Rhabditida</taxon>
        <taxon>Rhabditina</taxon>
        <taxon>Diplogasteromorpha</taxon>
        <taxon>Diplogasteroidea</taxon>
        <taxon>Neodiplogasteridae</taxon>
        <taxon>Pristionchus</taxon>
    </lineage>
</organism>